<dbReference type="RefSeq" id="WP_414727688.1">
    <property type="nucleotide sequence ID" value="NZ_BKDJ01000001.1"/>
</dbReference>
<evidence type="ECO:0000313" key="3">
    <source>
        <dbReference type="EMBL" id="GER21921.1"/>
    </source>
</evidence>
<comment type="caution">
    <text evidence="3">The sequence shown here is derived from an EMBL/GenBank/DDBJ whole genome shotgun (WGS) entry which is preliminary data.</text>
</comment>
<feature type="transmembrane region" description="Helical" evidence="2">
    <location>
        <begin position="231"/>
        <end position="254"/>
    </location>
</feature>
<gene>
    <name evidence="3" type="ORF">NCCP1664_04180</name>
</gene>
<dbReference type="InterPro" id="IPR000462">
    <property type="entry name" value="CDP-OH_P_trans"/>
</dbReference>
<dbReference type="GO" id="GO:0016020">
    <property type="term" value="C:membrane"/>
    <property type="evidence" value="ECO:0007669"/>
    <property type="project" value="InterPro"/>
</dbReference>
<organism evidence="3 4">
    <name type="scientific">Zafaria cholistanensis</name>
    <dbReference type="NCBI Taxonomy" id="1682741"/>
    <lineage>
        <taxon>Bacteria</taxon>
        <taxon>Bacillati</taxon>
        <taxon>Actinomycetota</taxon>
        <taxon>Actinomycetes</taxon>
        <taxon>Micrococcales</taxon>
        <taxon>Micrococcaceae</taxon>
        <taxon>Zafaria</taxon>
    </lineage>
</organism>
<dbReference type="GO" id="GO:0016780">
    <property type="term" value="F:phosphotransferase activity, for other substituted phosphate groups"/>
    <property type="evidence" value="ECO:0007669"/>
    <property type="project" value="InterPro"/>
</dbReference>
<dbReference type="Gene3D" id="1.20.120.1760">
    <property type="match status" value="1"/>
</dbReference>
<reference evidence="3 4" key="1">
    <citation type="submission" date="2019-09" db="EMBL/GenBank/DDBJ databases">
        <title>Arthrobacter zafarii sp. nov., a moderately thermotolerant and halotolerant actinobacterium isolated from Cholistan desert soil of Pakistan.</title>
        <authorList>
            <person name="Amin A."/>
            <person name="Ahmed I."/>
            <person name="Khalid N."/>
            <person name="Schumann P."/>
            <person name="Busse H.J."/>
            <person name="Khan I.U."/>
            <person name="Li S."/>
            <person name="Li W.J."/>
        </authorList>
    </citation>
    <scope>NUCLEOTIDE SEQUENCE [LARGE SCALE GENOMIC DNA]</scope>
    <source>
        <strain evidence="3 4">NCCP-1664</strain>
    </source>
</reference>
<keyword evidence="4" id="KW-1185">Reference proteome</keyword>
<dbReference type="GO" id="GO:0008654">
    <property type="term" value="P:phospholipid biosynthetic process"/>
    <property type="evidence" value="ECO:0007669"/>
    <property type="project" value="InterPro"/>
</dbReference>
<accession>A0A5A7NQ64</accession>
<keyword evidence="3" id="KW-0808">Transferase</keyword>
<feature type="transmembrane region" description="Helical" evidence="2">
    <location>
        <begin position="165"/>
        <end position="181"/>
    </location>
</feature>
<dbReference type="AlphaFoldDB" id="A0A5A7NQ64"/>
<evidence type="ECO:0000256" key="1">
    <source>
        <dbReference type="SAM" id="MobiDB-lite"/>
    </source>
</evidence>
<proteinExistence type="predicted"/>
<protein>
    <submittedName>
        <fullName evidence="3">Transferase</fullName>
    </submittedName>
</protein>
<feature type="region of interest" description="Disordered" evidence="1">
    <location>
        <begin position="1"/>
        <end position="24"/>
    </location>
</feature>
<feature type="transmembrane region" description="Helical" evidence="2">
    <location>
        <begin position="74"/>
        <end position="95"/>
    </location>
</feature>
<keyword evidence="2" id="KW-1133">Transmembrane helix</keyword>
<evidence type="ECO:0000256" key="2">
    <source>
        <dbReference type="SAM" id="Phobius"/>
    </source>
</evidence>
<keyword evidence="2" id="KW-0812">Transmembrane</keyword>
<dbReference type="InterPro" id="IPR043130">
    <property type="entry name" value="CDP-OH_PTrfase_TM_dom"/>
</dbReference>
<dbReference type="Pfam" id="PF01066">
    <property type="entry name" value="CDP-OH_P_transf"/>
    <property type="match status" value="1"/>
</dbReference>
<keyword evidence="2" id="KW-0472">Membrane</keyword>
<dbReference type="EMBL" id="BKDJ01000001">
    <property type="protein sequence ID" value="GER21921.1"/>
    <property type="molecule type" value="Genomic_DNA"/>
</dbReference>
<evidence type="ECO:0000313" key="4">
    <source>
        <dbReference type="Proteomes" id="UP000325307"/>
    </source>
</evidence>
<sequence>MTGTGTGAAGVRMGRDGRPRPARPTLEQLRAVCQPPEVRARRNAEHWTAELYLRHISIYLTAVLLRTRITANGVTGLMILSGWAMSAALLVPGIWGPLLAVALSQLQLYFDCSDGEVARWRESQSPKGIFIDMVGHHTTEALLPIALGCRVALELAGGAPFGTDSWAILFTGAAVAVLLVLNRSQSLMVHAARGMAGLGKLPDTAAARAVPATTLVGRLRRLARFLPFHRLLHAVELSLLILAASIASALLGTPGLGEQWMLWILLPACVFVNLGHFLSNMASTRLVA</sequence>
<dbReference type="Proteomes" id="UP000325307">
    <property type="component" value="Unassembled WGS sequence"/>
</dbReference>
<name>A0A5A7NQ64_9MICC</name>
<feature type="transmembrane region" description="Helical" evidence="2">
    <location>
        <begin position="260"/>
        <end position="278"/>
    </location>
</feature>